<sequence length="69" mass="7539">MDVAIVSDFVVGDVVVHVLNENIVTDFTIVDCGIPDSGVAYQTACNSKRFLKMAKYNPSREPGVVYKVC</sequence>
<evidence type="ECO:0000313" key="1">
    <source>
        <dbReference type="EMBL" id="MPM79112.1"/>
    </source>
</evidence>
<dbReference type="EMBL" id="VSSQ01029122">
    <property type="protein sequence ID" value="MPM79112.1"/>
    <property type="molecule type" value="Genomic_DNA"/>
</dbReference>
<accession>A0A645CQW7</accession>
<proteinExistence type="predicted"/>
<gene>
    <name evidence="1" type="ORF">SDC9_126143</name>
</gene>
<reference evidence="1" key="1">
    <citation type="submission" date="2019-08" db="EMBL/GenBank/DDBJ databases">
        <authorList>
            <person name="Kucharzyk K."/>
            <person name="Murdoch R.W."/>
            <person name="Higgins S."/>
            <person name="Loffler F."/>
        </authorList>
    </citation>
    <scope>NUCLEOTIDE SEQUENCE</scope>
</reference>
<organism evidence="1">
    <name type="scientific">bioreactor metagenome</name>
    <dbReference type="NCBI Taxonomy" id="1076179"/>
    <lineage>
        <taxon>unclassified sequences</taxon>
        <taxon>metagenomes</taxon>
        <taxon>ecological metagenomes</taxon>
    </lineage>
</organism>
<protein>
    <submittedName>
        <fullName evidence="1">Uncharacterized protein</fullName>
    </submittedName>
</protein>
<name>A0A645CQW7_9ZZZZ</name>
<comment type="caution">
    <text evidence="1">The sequence shown here is derived from an EMBL/GenBank/DDBJ whole genome shotgun (WGS) entry which is preliminary data.</text>
</comment>
<dbReference type="AlphaFoldDB" id="A0A645CQW7"/>